<gene>
    <name evidence="1" type="ORF">A3A49_02095</name>
</gene>
<evidence type="ECO:0008006" key="3">
    <source>
        <dbReference type="Google" id="ProtNLM"/>
    </source>
</evidence>
<dbReference type="GO" id="GO:0008893">
    <property type="term" value="F:guanosine-3',5'-bis(diphosphate) 3'-diphosphatase activity"/>
    <property type="evidence" value="ECO:0007669"/>
    <property type="project" value="TreeGrafter"/>
</dbReference>
<dbReference type="Proteomes" id="UP000176740">
    <property type="component" value="Unassembled WGS sequence"/>
</dbReference>
<reference evidence="1 2" key="1">
    <citation type="journal article" date="2016" name="Nat. Commun.">
        <title>Thousands of microbial genomes shed light on interconnected biogeochemical processes in an aquifer system.</title>
        <authorList>
            <person name="Anantharaman K."/>
            <person name="Brown C.T."/>
            <person name="Hug L.A."/>
            <person name="Sharon I."/>
            <person name="Castelle C.J."/>
            <person name="Probst A.J."/>
            <person name="Thomas B.C."/>
            <person name="Singh A."/>
            <person name="Wilkins M.J."/>
            <person name="Karaoz U."/>
            <person name="Brodie E.L."/>
            <person name="Williams K.H."/>
            <person name="Hubbard S.S."/>
            <person name="Banfield J.F."/>
        </authorList>
    </citation>
    <scope>NUCLEOTIDE SEQUENCE [LARGE SCALE GENOMIC DNA]</scope>
</reference>
<protein>
    <recommendedName>
        <fullName evidence="3">HD/PDEase domain-containing protein</fullName>
    </recommendedName>
</protein>
<name>A0A1F5H1L9_9BACT</name>
<dbReference type="AlphaFoldDB" id="A0A1F5H1L9"/>
<dbReference type="InterPro" id="IPR052194">
    <property type="entry name" value="MESH1"/>
</dbReference>
<proteinExistence type="predicted"/>
<dbReference type="Gene3D" id="1.10.3210.10">
    <property type="entry name" value="Hypothetical protein af1432"/>
    <property type="match status" value="1"/>
</dbReference>
<accession>A0A1F5H1L9</accession>
<dbReference type="PANTHER" id="PTHR46246">
    <property type="entry name" value="GUANOSINE-3',5'-BIS(DIPHOSPHATE) 3'-PYROPHOSPHOHYDROLASE MESH1"/>
    <property type="match status" value="1"/>
</dbReference>
<evidence type="ECO:0000313" key="1">
    <source>
        <dbReference type="EMBL" id="OGD98001.1"/>
    </source>
</evidence>
<dbReference type="STRING" id="1797725.A3A49_02095"/>
<evidence type="ECO:0000313" key="2">
    <source>
        <dbReference type="Proteomes" id="UP000176740"/>
    </source>
</evidence>
<dbReference type="EMBL" id="MFBO01000020">
    <property type="protein sequence ID" value="OGD98001.1"/>
    <property type="molecule type" value="Genomic_DNA"/>
</dbReference>
<comment type="caution">
    <text evidence="1">The sequence shown here is derived from an EMBL/GenBank/DDBJ whole genome shotgun (WGS) entry which is preliminary data.</text>
</comment>
<organism evidence="1 2">
    <name type="scientific">Candidatus Curtissbacteria bacterium RIFCSPLOWO2_01_FULL_38_11b</name>
    <dbReference type="NCBI Taxonomy" id="1797725"/>
    <lineage>
        <taxon>Bacteria</taxon>
        <taxon>Candidatus Curtissiibacteriota</taxon>
    </lineage>
</organism>
<dbReference type="PANTHER" id="PTHR46246:SF1">
    <property type="entry name" value="GUANOSINE-3',5'-BIS(DIPHOSPHATE) 3'-PYROPHOSPHOHYDROLASE MESH1"/>
    <property type="match status" value="1"/>
</dbReference>
<sequence>MTATDVSLIQKALKFAYKVHQIDQFQTRKGKAIPYILHPLSVANRLSRAGASGNEIIAGLLHDTIEDSTEKNKVAKEDLKKEFGSDVARMVNDVTEQDKALPWQERKEAALNHITNMQSDSMLVKSADVLDNLSDQIADYKVKGDEMFANFNAPKGKQLQRYRRLVDALEKAWPENPLLPDLKEKVGVVNKLWA</sequence>
<dbReference type="SUPFAM" id="SSF109604">
    <property type="entry name" value="HD-domain/PDEase-like"/>
    <property type="match status" value="1"/>
</dbReference>
<dbReference type="Pfam" id="PF13328">
    <property type="entry name" value="HD_4"/>
    <property type="match status" value="1"/>
</dbReference>